<reference evidence="2" key="1">
    <citation type="journal article" date="2016" name="Genome Announc.">
        <title>Draft Genome Sequences of Five Rapidly Growing Mycobacterium Species, M. thermoresistibile, M. fortuitum subsp. acetamidolyticum, M. canariasense, M. brisbanense, and M. novocastrense.</title>
        <authorList>
            <person name="Katahira K."/>
            <person name="Ogura Y."/>
            <person name="Gotoh Y."/>
            <person name="Hayashi T."/>
        </authorList>
    </citation>
    <scope>NUCLEOTIDE SEQUENCE [LARGE SCALE GENOMIC DNA]</scope>
    <source>
        <strain evidence="2">JCM15298</strain>
    </source>
</reference>
<name>A0A117IBZ9_MYCCR</name>
<evidence type="ECO:0000313" key="2">
    <source>
        <dbReference type="Proteomes" id="UP000069443"/>
    </source>
</evidence>
<organism evidence="1 2">
    <name type="scientific">Mycolicibacterium canariasense</name>
    <name type="common">Mycobacterium canariasense</name>
    <dbReference type="NCBI Taxonomy" id="228230"/>
    <lineage>
        <taxon>Bacteria</taxon>
        <taxon>Bacillati</taxon>
        <taxon>Actinomycetota</taxon>
        <taxon>Actinomycetes</taxon>
        <taxon>Mycobacteriales</taxon>
        <taxon>Mycobacteriaceae</taxon>
        <taxon>Mycolicibacterium</taxon>
    </lineage>
</organism>
<accession>A0A117IBZ9</accession>
<dbReference type="STRING" id="228230.RMCC_5710"/>
<dbReference type="EMBL" id="BCSY01000088">
    <property type="protein sequence ID" value="GAS98745.1"/>
    <property type="molecule type" value="Genomic_DNA"/>
</dbReference>
<protein>
    <submittedName>
        <fullName evidence="1">Uncharacterized protein</fullName>
    </submittedName>
</protein>
<proteinExistence type="predicted"/>
<gene>
    <name evidence="1" type="ORF">RMCC_5710</name>
</gene>
<dbReference type="AlphaFoldDB" id="A0A117IBZ9"/>
<dbReference type="Proteomes" id="UP000069443">
    <property type="component" value="Unassembled WGS sequence"/>
</dbReference>
<reference evidence="2" key="2">
    <citation type="submission" date="2016-02" db="EMBL/GenBank/DDBJ databases">
        <title>Draft genome sequence of five rapidly growing Mycobacterium species.</title>
        <authorList>
            <person name="Katahira K."/>
            <person name="Gotou Y."/>
            <person name="Iida K."/>
            <person name="Ogura Y."/>
            <person name="Hayashi T."/>
        </authorList>
    </citation>
    <scope>NUCLEOTIDE SEQUENCE [LARGE SCALE GENOMIC DNA]</scope>
    <source>
        <strain evidence="2">JCM15298</strain>
    </source>
</reference>
<dbReference type="AntiFam" id="ANF00280">
    <property type="entry name" value="Spurious ORF (shadow ORF of PyrG)"/>
</dbReference>
<comment type="caution">
    <text evidence="1">The sequence shown here is derived from an EMBL/GenBank/DDBJ whole genome shotgun (WGS) entry which is preliminary data.</text>
</comment>
<sequence length="80" mass="8846">MPDVEIGLGSVLGDEHLTVLERVHGARVHVEIRVELLHGHLQTASGEQLPETTGRQAFTERRSNATTDEKVLRRGVRVLA</sequence>
<evidence type="ECO:0000313" key="1">
    <source>
        <dbReference type="EMBL" id="GAS98745.1"/>
    </source>
</evidence>
<keyword evidence="2" id="KW-1185">Reference proteome</keyword>